<dbReference type="Proteomes" id="UP000663844">
    <property type="component" value="Unassembled WGS sequence"/>
</dbReference>
<protein>
    <submittedName>
        <fullName evidence="2">Uncharacterized protein</fullName>
    </submittedName>
</protein>
<feature type="region of interest" description="Disordered" evidence="1">
    <location>
        <begin position="1"/>
        <end position="37"/>
    </location>
</feature>
<proteinExistence type="predicted"/>
<dbReference type="AlphaFoldDB" id="A0A820M8B0"/>
<feature type="non-terminal residue" evidence="2">
    <location>
        <position position="37"/>
    </location>
</feature>
<evidence type="ECO:0000313" key="2">
    <source>
        <dbReference type="EMBL" id="CAF4368591.1"/>
    </source>
</evidence>
<name>A0A820M8B0_9BILA</name>
<organism evidence="2 3">
    <name type="scientific">Adineta steineri</name>
    <dbReference type="NCBI Taxonomy" id="433720"/>
    <lineage>
        <taxon>Eukaryota</taxon>
        <taxon>Metazoa</taxon>
        <taxon>Spiralia</taxon>
        <taxon>Gnathifera</taxon>
        <taxon>Rotifera</taxon>
        <taxon>Eurotatoria</taxon>
        <taxon>Bdelloidea</taxon>
        <taxon>Adinetida</taxon>
        <taxon>Adinetidae</taxon>
        <taxon>Adineta</taxon>
    </lineage>
</organism>
<evidence type="ECO:0000256" key="1">
    <source>
        <dbReference type="SAM" id="MobiDB-lite"/>
    </source>
</evidence>
<evidence type="ECO:0000313" key="3">
    <source>
        <dbReference type="Proteomes" id="UP000663844"/>
    </source>
</evidence>
<dbReference type="EMBL" id="CAJOAZ010022756">
    <property type="protein sequence ID" value="CAF4368591.1"/>
    <property type="molecule type" value="Genomic_DNA"/>
</dbReference>
<reference evidence="2" key="1">
    <citation type="submission" date="2021-02" db="EMBL/GenBank/DDBJ databases">
        <authorList>
            <person name="Nowell W R."/>
        </authorList>
    </citation>
    <scope>NUCLEOTIDE SEQUENCE</scope>
</reference>
<feature type="compositionally biased region" description="Low complexity" evidence="1">
    <location>
        <begin position="12"/>
        <end position="37"/>
    </location>
</feature>
<accession>A0A820M8B0</accession>
<comment type="caution">
    <text evidence="2">The sequence shown here is derived from an EMBL/GenBank/DDBJ whole genome shotgun (WGS) entry which is preliminary data.</text>
</comment>
<sequence>MVDFCRPSSLPGNNTLGSGNSNNNNNNNDNNNKEGNS</sequence>
<gene>
    <name evidence="2" type="ORF">OXD698_LOCUS49712</name>
</gene>